<dbReference type="PANTHER" id="PTHR47331">
    <property type="entry name" value="PHD-TYPE DOMAIN-CONTAINING PROTEIN"/>
    <property type="match status" value="1"/>
</dbReference>
<protein>
    <submittedName>
        <fullName evidence="3">Uncharacterized protein</fullName>
    </submittedName>
</protein>
<dbReference type="AlphaFoldDB" id="A0A9Q0YKU3"/>
<evidence type="ECO:0000313" key="4">
    <source>
        <dbReference type="Proteomes" id="UP001152320"/>
    </source>
</evidence>
<feature type="compositionally biased region" description="Low complexity" evidence="2">
    <location>
        <begin position="115"/>
        <end position="136"/>
    </location>
</feature>
<feature type="coiled-coil region" evidence="1">
    <location>
        <begin position="46"/>
        <end position="73"/>
    </location>
</feature>
<organism evidence="3 4">
    <name type="scientific">Holothuria leucospilota</name>
    <name type="common">Black long sea cucumber</name>
    <name type="synonym">Mertensiothuria leucospilota</name>
    <dbReference type="NCBI Taxonomy" id="206669"/>
    <lineage>
        <taxon>Eukaryota</taxon>
        <taxon>Metazoa</taxon>
        <taxon>Echinodermata</taxon>
        <taxon>Eleutherozoa</taxon>
        <taxon>Echinozoa</taxon>
        <taxon>Holothuroidea</taxon>
        <taxon>Aspidochirotacea</taxon>
        <taxon>Aspidochirotida</taxon>
        <taxon>Holothuriidae</taxon>
        <taxon>Holothuria</taxon>
    </lineage>
</organism>
<dbReference type="EMBL" id="JAIZAY010000020">
    <property type="protein sequence ID" value="KAJ8022439.1"/>
    <property type="molecule type" value="Genomic_DNA"/>
</dbReference>
<evidence type="ECO:0000313" key="3">
    <source>
        <dbReference type="EMBL" id="KAJ8022439.1"/>
    </source>
</evidence>
<dbReference type="Proteomes" id="UP001152320">
    <property type="component" value="Chromosome 20"/>
</dbReference>
<proteinExistence type="predicted"/>
<keyword evidence="1" id="KW-0175">Coiled coil</keyword>
<accession>A0A9Q0YKU3</accession>
<keyword evidence="4" id="KW-1185">Reference proteome</keyword>
<evidence type="ECO:0000256" key="1">
    <source>
        <dbReference type="SAM" id="Coils"/>
    </source>
</evidence>
<dbReference type="Pfam" id="PF03564">
    <property type="entry name" value="DUF1759"/>
    <property type="match status" value="1"/>
</dbReference>
<reference evidence="3" key="1">
    <citation type="submission" date="2021-10" db="EMBL/GenBank/DDBJ databases">
        <title>Tropical sea cucumber genome reveals ecological adaptation and Cuvierian tubules defense mechanism.</title>
        <authorList>
            <person name="Chen T."/>
        </authorList>
    </citation>
    <scope>NUCLEOTIDE SEQUENCE</scope>
    <source>
        <strain evidence="3">Nanhai2018</strain>
        <tissue evidence="3">Muscle</tissue>
    </source>
</reference>
<sequence length="477" mass="54045">MRTKTLTENGLDYQVNEKRRKFKLGVNSWQRAARKLELILTDSKDISLIKAERDKLEIEMNSLESLFQSLNELIEMEVDSPEETKLGTLQADHYSLVRKVGDVIREIKSEQSHVGSTGSISSSSKSGGKASSRASARSSKKLGYATKAAALRTKLKYVDIEEAKAAELKRIKTLKELDVAEAKFNAISKLDQDIEESTQLAPDGRDEYVHEYVKKHALVKDPSEFVPVCSTTTVPNAETKDVFEPVTASNNNDYVSYTGHHTLPVSQEQQGLTGQVSNQSARQDQDQNQVLELTKLFTDHVNLSRLPVPEPTIFTGDPLKYPDWKVSFDMLIDQRRVPESERTHYLKMYTGGIVREAIEGYFLVASPTAYKEARDLLVHRFGNSYIVANAFRDRLESWPKIPNHDGNASRRFSDFLRQCVIAKKSIPSLKVLDDDRKNHKLLGKLPAWMIPKWGNIVSDFQERLGIFFLHSRNSRSL</sequence>
<name>A0A9Q0YKU3_HOLLE</name>
<dbReference type="OrthoDB" id="10065844at2759"/>
<dbReference type="PANTHER" id="PTHR47331:SF5">
    <property type="entry name" value="RIBONUCLEASE H"/>
    <property type="match status" value="1"/>
</dbReference>
<dbReference type="InterPro" id="IPR005312">
    <property type="entry name" value="DUF1759"/>
</dbReference>
<evidence type="ECO:0000256" key="2">
    <source>
        <dbReference type="SAM" id="MobiDB-lite"/>
    </source>
</evidence>
<comment type="caution">
    <text evidence="3">The sequence shown here is derived from an EMBL/GenBank/DDBJ whole genome shotgun (WGS) entry which is preliminary data.</text>
</comment>
<feature type="region of interest" description="Disordered" evidence="2">
    <location>
        <begin position="110"/>
        <end position="136"/>
    </location>
</feature>
<gene>
    <name evidence="3" type="ORF">HOLleu_37336</name>
</gene>